<comment type="subcellular location">
    <subcellularLocation>
        <location evidence="1">Membrane</location>
        <topology evidence="1">Single-pass membrane protein</topology>
    </subcellularLocation>
</comment>
<proteinExistence type="predicted"/>
<evidence type="ECO:0000259" key="5">
    <source>
        <dbReference type="PROSITE" id="PS50835"/>
    </source>
</evidence>
<dbReference type="FunFam" id="2.60.40.10:FF:000437">
    <property type="entry name" value="Beat-IIIc, isoform A"/>
    <property type="match status" value="1"/>
</dbReference>
<dbReference type="SUPFAM" id="SSF48726">
    <property type="entry name" value="Immunoglobulin"/>
    <property type="match status" value="1"/>
</dbReference>
<dbReference type="AlphaFoldDB" id="A0AAW1IWZ4"/>
<dbReference type="Pfam" id="PF13927">
    <property type="entry name" value="Ig_3"/>
    <property type="match status" value="1"/>
</dbReference>
<comment type="caution">
    <text evidence="6">The sequence shown here is derived from an EMBL/GenBank/DDBJ whole genome shotgun (WGS) entry which is preliminary data.</text>
</comment>
<name>A0AAW1IWZ4_POPJA</name>
<dbReference type="PROSITE" id="PS50835">
    <property type="entry name" value="IG_LIKE"/>
    <property type="match status" value="1"/>
</dbReference>
<dbReference type="Proteomes" id="UP001458880">
    <property type="component" value="Unassembled WGS sequence"/>
</dbReference>
<dbReference type="InterPro" id="IPR013162">
    <property type="entry name" value="CD80_C2-set"/>
</dbReference>
<reference evidence="6 7" key="1">
    <citation type="journal article" date="2024" name="BMC Genomics">
        <title>De novo assembly and annotation of Popillia japonica's genome with initial clues to its potential as an invasive pest.</title>
        <authorList>
            <person name="Cucini C."/>
            <person name="Boschi S."/>
            <person name="Funari R."/>
            <person name="Cardaioli E."/>
            <person name="Iannotti N."/>
            <person name="Marturano G."/>
            <person name="Paoli F."/>
            <person name="Bruttini M."/>
            <person name="Carapelli A."/>
            <person name="Frati F."/>
            <person name="Nardi F."/>
        </authorList>
    </citation>
    <scope>NUCLEOTIDE SEQUENCE [LARGE SCALE GENOMIC DNA]</scope>
    <source>
        <strain evidence="6">DMR45628</strain>
    </source>
</reference>
<feature type="domain" description="Ig-like" evidence="5">
    <location>
        <begin position="53"/>
        <end position="161"/>
    </location>
</feature>
<dbReference type="InterPro" id="IPR007110">
    <property type="entry name" value="Ig-like_dom"/>
</dbReference>
<evidence type="ECO:0000313" key="7">
    <source>
        <dbReference type="Proteomes" id="UP001458880"/>
    </source>
</evidence>
<keyword evidence="2" id="KW-0472">Membrane</keyword>
<evidence type="ECO:0000256" key="4">
    <source>
        <dbReference type="SAM" id="MobiDB-lite"/>
    </source>
</evidence>
<organism evidence="6 7">
    <name type="scientific">Popillia japonica</name>
    <name type="common">Japanese beetle</name>
    <dbReference type="NCBI Taxonomy" id="7064"/>
    <lineage>
        <taxon>Eukaryota</taxon>
        <taxon>Metazoa</taxon>
        <taxon>Ecdysozoa</taxon>
        <taxon>Arthropoda</taxon>
        <taxon>Hexapoda</taxon>
        <taxon>Insecta</taxon>
        <taxon>Pterygota</taxon>
        <taxon>Neoptera</taxon>
        <taxon>Endopterygota</taxon>
        <taxon>Coleoptera</taxon>
        <taxon>Polyphaga</taxon>
        <taxon>Scarabaeiformia</taxon>
        <taxon>Scarabaeidae</taxon>
        <taxon>Rutelinae</taxon>
        <taxon>Popillia</taxon>
    </lineage>
</organism>
<keyword evidence="3" id="KW-1015">Disulfide bond</keyword>
<evidence type="ECO:0000256" key="2">
    <source>
        <dbReference type="ARBA" id="ARBA00023136"/>
    </source>
</evidence>
<gene>
    <name evidence="6" type="ORF">QE152_g33417</name>
</gene>
<feature type="region of interest" description="Disordered" evidence="4">
    <location>
        <begin position="274"/>
        <end position="307"/>
    </location>
</feature>
<evidence type="ECO:0000256" key="3">
    <source>
        <dbReference type="ARBA" id="ARBA00023157"/>
    </source>
</evidence>
<dbReference type="PANTHER" id="PTHR21261">
    <property type="entry name" value="BEAT PROTEIN"/>
    <property type="match status" value="1"/>
</dbReference>
<dbReference type="GO" id="GO:0016020">
    <property type="term" value="C:membrane"/>
    <property type="evidence" value="ECO:0007669"/>
    <property type="project" value="UniProtKB-SubCell"/>
</dbReference>
<dbReference type="Gene3D" id="2.60.40.10">
    <property type="entry name" value="Immunoglobulins"/>
    <property type="match status" value="1"/>
</dbReference>
<dbReference type="InterPro" id="IPR003599">
    <property type="entry name" value="Ig_sub"/>
</dbReference>
<dbReference type="Pfam" id="PF08205">
    <property type="entry name" value="C2-set_2"/>
    <property type="match status" value="1"/>
</dbReference>
<protein>
    <submittedName>
        <fullName evidence="6">CD80-like C2-set immunoglobulin domain</fullName>
    </submittedName>
</protein>
<evidence type="ECO:0000313" key="6">
    <source>
        <dbReference type="EMBL" id="KAK9694618.1"/>
    </source>
</evidence>
<dbReference type="SMART" id="SM00409">
    <property type="entry name" value="IG"/>
    <property type="match status" value="1"/>
</dbReference>
<dbReference type="EMBL" id="JASPKY010000507">
    <property type="protein sequence ID" value="KAK9694618.1"/>
    <property type="molecule type" value="Genomic_DNA"/>
</dbReference>
<dbReference type="InterPro" id="IPR013783">
    <property type="entry name" value="Ig-like_fold"/>
</dbReference>
<sequence>MKSAGQNWLATTKFSIRFRNVHVQEFHVSLMPLHRICFRAIRSSKIAVDIFKPEGSVALKDVSVTIPQAANIGDTITLQCHYDLEGEPLYTVKWYKGQREFFRYIPKELPSTQIFPYYGMDIDIGKSTPNTVVLRNVQQNMTGKYGCEVSTDAPNFYTLITSANMYIVQMPVGDPEVFVEKDIYEIGYPLKGNCSSPLSYPAMNLTWYLNGKRVKESFKISVSAPGAINEKRKPVSTIIGLEHEIDASTFKTGKAVLRCSAEFFHLYQRHAEYTVEEERPRPRPSSVLGTRDASSETNRMPCKSRSK</sequence>
<accession>A0AAW1IWZ4</accession>
<keyword evidence="7" id="KW-1185">Reference proteome</keyword>
<dbReference type="PANTHER" id="PTHR21261:SF15">
    <property type="entry name" value="BEATEN PATH IIIA, ISOFORM D-RELATED"/>
    <property type="match status" value="1"/>
</dbReference>
<dbReference type="InterPro" id="IPR036179">
    <property type="entry name" value="Ig-like_dom_sf"/>
</dbReference>
<evidence type="ECO:0000256" key="1">
    <source>
        <dbReference type="ARBA" id="ARBA00004167"/>
    </source>
</evidence>